<dbReference type="PANTHER" id="PTHR12993">
    <property type="entry name" value="N-ACETYLGLUCOSAMINYL-PHOSPHATIDYLINOSITOL DE-N-ACETYLASE-RELATED"/>
    <property type="match status" value="1"/>
</dbReference>
<dbReference type="GO" id="GO:0016137">
    <property type="term" value="P:glycoside metabolic process"/>
    <property type="evidence" value="ECO:0007669"/>
    <property type="project" value="UniProtKB-ARBA"/>
</dbReference>
<dbReference type="KEGG" id="ldn:H9L06_00650"/>
<dbReference type="SUPFAM" id="SSF102588">
    <property type="entry name" value="LmbE-like"/>
    <property type="match status" value="1"/>
</dbReference>
<dbReference type="InterPro" id="IPR024078">
    <property type="entry name" value="LmbE-like_dom_sf"/>
</dbReference>
<sequence>MTTLELFDATGIERVLCVVAHPDDMEYGGSAVAAEWSARGIEVSYLLLTAGEAGIRTMTPSETAPCRADEQRKACEIVGVESLTILDLPDGLVEPSVGTRRRIAREIRSTRPDAVVTMSWGLEAPWGLNHVDHRSTGIAVIDAIRDADNPWLFREQLTDEGLEAWKAEWLLVMMHQPTHAIEVSEDAAERAVRSLEAHEVYLAAIPNYPVPRELVTGVLSDGGERAGVPFALPIRPYRM</sequence>
<evidence type="ECO:0000313" key="2">
    <source>
        <dbReference type="EMBL" id="QNN62935.1"/>
    </source>
</evidence>
<proteinExistence type="predicted"/>
<organism evidence="2 3">
    <name type="scientific">Leucobacter denitrificans</name>
    <dbReference type="NCBI Taxonomy" id="683042"/>
    <lineage>
        <taxon>Bacteria</taxon>
        <taxon>Bacillati</taxon>
        <taxon>Actinomycetota</taxon>
        <taxon>Actinomycetes</taxon>
        <taxon>Micrococcales</taxon>
        <taxon>Microbacteriaceae</taxon>
        <taxon>Leucobacter</taxon>
    </lineage>
</organism>
<dbReference type="AlphaFoldDB" id="A0A7G9S510"/>
<dbReference type="RefSeq" id="WP_187555405.1">
    <property type="nucleotide sequence ID" value="NZ_CP060716.1"/>
</dbReference>
<dbReference type="EMBL" id="CP060716">
    <property type="protein sequence ID" value="QNN62935.1"/>
    <property type="molecule type" value="Genomic_DNA"/>
</dbReference>
<accession>A0A7G9S510</accession>
<dbReference type="Gene3D" id="3.40.50.10320">
    <property type="entry name" value="LmbE-like"/>
    <property type="match status" value="1"/>
</dbReference>
<evidence type="ECO:0000256" key="1">
    <source>
        <dbReference type="ARBA" id="ARBA00022833"/>
    </source>
</evidence>
<keyword evidence="1" id="KW-0862">Zinc</keyword>
<name>A0A7G9S510_9MICO</name>
<dbReference type="InterPro" id="IPR003737">
    <property type="entry name" value="GlcNAc_PI_deacetylase-related"/>
</dbReference>
<gene>
    <name evidence="2" type="ORF">H9L06_00650</name>
</gene>
<dbReference type="GO" id="GO:0016811">
    <property type="term" value="F:hydrolase activity, acting on carbon-nitrogen (but not peptide) bonds, in linear amides"/>
    <property type="evidence" value="ECO:0007669"/>
    <property type="project" value="TreeGrafter"/>
</dbReference>
<dbReference type="PANTHER" id="PTHR12993:SF28">
    <property type="entry name" value="LMBE FAMILY PROTEIN"/>
    <property type="match status" value="1"/>
</dbReference>
<dbReference type="Pfam" id="PF02585">
    <property type="entry name" value="PIG-L"/>
    <property type="match status" value="1"/>
</dbReference>
<protein>
    <submittedName>
        <fullName evidence="2">PIG-L family deacetylase</fullName>
    </submittedName>
</protein>
<dbReference type="Proteomes" id="UP000515934">
    <property type="component" value="Chromosome"/>
</dbReference>
<evidence type="ECO:0000313" key="3">
    <source>
        <dbReference type="Proteomes" id="UP000515934"/>
    </source>
</evidence>
<keyword evidence="3" id="KW-1185">Reference proteome</keyword>
<reference evidence="2 3" key="1">
    <citation type="submission" date="2020-08" db="EMBL/GenBank/DDBJ databases">
        <title>Genome sequence of Leucobacter denitrificans KACC 14055T.</title>
        <authorList>
            <person name="Hyun D.-W."/>
            <person name="Bae J.-W."/>
        </authorList>
    </citation>
    <scope>NUCLEOTIDE SEQUENCE [LARGE SCALE GENOMIC DNA]</scope>
    <source>
        <strain evidence="2 3">KACC 14055</strain>
    </source>
</reference>